<dbReference type="EMBL" id="CP010401">
    <property type="protein sequence ID" value="ALE03221.1"/>
    <property type="molecule type" value="Genomic_DNA"/>
</dbReference>
<evidence type="ECO:0000256" key="3">
    <source>
        <dbReference type="ARBA" id="ARBA00023157"/>
    </source>
</evidence>
<comment type="subcellular location">
    <subcellularLocation>
        <location evidence="1">Cell envelope</location>
    </subcellularLocation>
</comment>
<evidence type="ECO:0000313" key="6">
    <source>
        <dbReference type="EMBL" id="ALE03221.1"/>
    </source>
</evidence>
<dbReference type="STRING" id="1318743.PU02_0407"/>
<dbReference type="InterPro" id="IPR036249">
    <property type="entry name" value="Thioredoxin-like_sf"/>
</dbReference>
<dbReference type="KEGG" id="banc:PU02_0407"/>
<dbReference type="SUPFAM" id="SSF52833">
    <property type="entry name" value="Thioredoxin-like"/>
    <property type="match status" value="1"/>
</dbReference>
<keyword evidence="7" id="KW-1185">Reference proteome</keyword>
<evidence type="ECO:0000313" key="7">
    <source>
        <dbReference type="Proteomes" id="UP000057213"/>
    </source>
</evidence>
<reference evidence="6 7" key="1">
    <citation type="journal article" date="2015" name="Genome Announc.">
        <title>Complete Genome Sequence of Bartonella ancashensis Strain 20.00, Isolated from the Blood of a Patient with Verruga Peruana.</title>
        <authorList>
            <person name="Hang J."/>
            <person name="Mullins K.E."/>
            <person name="Clifford R.J."/>
            <person name="Onmus-Leone F."/>
            <person name="Yang Y."/>
            <person name="Jiang J."/>
            <person name="Leguia M."/>
            <person name="Kasper M.R."/>
            <person name="Maguina C."/>
            <person name="Lesho E.P."/>
            <person name="Jarman R.G."/>
            <person name="Richards A.L."/>
            <person name="Blazes D."/>
        </authorList>
    </citation>
    <scope>NUCLEOTIDE SEQUENCE [LARGE SCALE GENOMIC DNA]</scope>
    <source>
        <strain evidence="6 7">20.00</strain>
    </source>
</reference>
<dbReference type="PROSITE" id="PS51352">
    <property type="entry name" value="THIOREDOXIN_2"/>
    <property type="match status" value="1"/>
</dbReference>
<dbReference type="InterPro" id="IPR013740">
    <property type="entry name" value="Redoxin"/>
</dbReference>
<gene>
    <name evidence="6" type="ORF">PU02_0407</name>
</gene>
<keyword evidence="3" id="KW-1015">Disulfide bond</keyword>
<dbReference type="CDD" id="cd02966">
    <property type="entry name" value="TlpA_like_family"/>
    <property type="match status" value="1"/>
</dbReference>
<proteinExistence type="predicted"/>
<dbReference type="PANTHER" id="PTHR42852:SF6">
    <property type="entry name" value="THIOL:DISULFIDE INTERCHANGE PROTEIN DSBE"/>
    <property type="match status" value="1"/>
</dbReference>
<dbReference type="PATRIC" id="fig|1318743.3.peg.419"/>
<dbReference type="Pfam" id="PF08534">
    <property type="entry name" value="Redoxin"/>
    <property type="match status" value="1"/>
</dbReference>
<dbReference type="Gene3D" id="3.40.30.10">
    <property type="entry name" value="Glutaredoxin"/>
    <property type="match status" value="1"/>
</dbReference>
<dbReference type="GO" id="GO:0030313">
    <property type="term" value="C:cell envelope"/>
    <property type="evidence" value="ECO:0007669"/>
    <property type="project" value="UniProtKB-SubCell"/>
</dbReference>
<dbReference type="InterPro" id="IPR013766">
    <property type="entry name" value="Thioredoxin_domain"/>
</dbReference>
<dbReference type="GO" id="GO:0017004">
    <property type="term" value="P:cytochrome complex assembly"/>
    <property type="evidence" value="ECO:0007669"/>
    <property type="project" value="UniProtKB-KW"/>
</dbReference>
<dbReference type="RefSeq" id="WP_053943843.1">
    <property type="nucleotide sequence ID" value="NZ_CP010401.1"/>
</dbReference>
<accession>A0A0M3T2P8</accession>
<evidence type="ECO:0000259" key="5">
    <source>
        <dbReference type="PROSITE" id="PS51352"/>
    </source>
</evidence>
<evidence type="ECO:0000256" key="2">
    <source>
        <dbReference type="ARBA" id="ARBA00022748"/>
    </source>
</evidence>
<dbReference type="OrthoDB" id="9799347at2"/>
<dbReference type="GO" id="GO:0016491">
    <property type="term" value="F:oxidoreductase activity"/>
    <property type="evidence" value="ECO:0007669"/>
    <property type="project" value="InterPro"/>
</dbReference>
<keyword evidence="4" id="KW-0676">Redox-active center</keyword>
<organism evidence="6 7">
    <name type="scientific">Bartonella ancashensis</name>
    <dbReference type="NCBI Taxonomy" id="1318743"/>
    <lineage>
        <taxon>Bacteria</taxon>
        <taxon>Pseudomonadati</taxon>
        <taxon>Pseudomonadota</taxon>
        <taxon>Alphaproteobacteria</taxon>
        <taxon>Hyphomicrobiales</taxon>
        <taxon>Bartonellaceae</taxon>
        <taxon>Bartonella</taxon>
    </lineage>
</organism>
<evidence type="ECO:0000256" key="1">
    <source>
        <dbReference type="ARBA" id="ARBA00004196"/>
    </source>
</evidence>
<dbReference type="InterPro" id="IPR050553">
    <property type="entry name" value="Thioredoxin_ResA/DsbE_sf"/>
</dbReference>
<dbReference type="AlphaFoldDB" id="A0A0M3T2P8"/>
<evidence type="ECO:0000256" key="4">
    <source>
        <dbReference type="ARBA" id="ARBA00023284"/>
    </source>
</evidence>
<sequence length="230" mass="26043">MILKFFTDYKNKKIRLFIATLIIAPALYAIINNDSKKSTSLPNFISEEKAQKPNPNKIKIDEITAAKKAAKGFFSNLRFADNFYDATQLSFKDSQEKDHTLSEFTGKPMLVNIWAIWCMPCRAEMPELAQLQREMGGDNFDVIAINIDHSAPFEKIQNFLRDVNADNLIYYRDKTTNILKILRKQGLAFGLPVTLLLNKDGHLIASFNGAAPWANDDAKALIRAVIEKTL</sequence>
<name>A0A0M3T2P8_9HYPH</name>
<protein>
    <submittedName>
        <fullName evidence="6">Thiol:disulfide oxidoreductase TlpA</fullName>
    </submittedName>
</protein>
<dbReference type="Proteomes" id="UP000057213">
    <property type="component" value="Chromosome"/>
</dbReference>
<dbReference type="PANTHER" id="PTHR42852">
    <property type="entry name" value="THIOL:DISULFIDE INTERCHANGE PROTEIN DSBE"/>
    <property type="match status" value="1"/>
</dbReference>
<feature type="domain" description="Thioredoxin" evidence="5">
    <location>
        <begin position="77"/>
        <end position="230"/>
    </location>
</feature>
<keyword evidence="2" id="KW-0201">Cytochrome c-type biogenesis</keyword>